<sequence length="401" mass="46439">MFADKKGQRKIRITAKCIPNDIVMDILSGLHAKTLSNFRCVSKSWCNLISDPYFINLHRRRSHGQKPLLLVSYYDKSHLQMTCYSYPNEKPPSVHNQCEFQVDGEIVNIHSSPKGSLACYCDNGIVHVCNPSTREHLALPKGSSANAWPPILGFAYLPLTNEYKVVHLFFVQGGREVLFDDFEIRCEILTLNHKANPESLSWKLVNGKCPYPVHEWNHPAFANEALHWTLNPVYVSLYERGRPLIVSFDVRNEEFGVIEGPESCSWSDSLNSCVVELQGSLAFVASCWYEKFRFGVWVMRDYNHRLWSKEFTINMKRIDYFGDFNYLHDFLPIPKDMRNEDGEILLECRHKQYWYNIETESFTPVLLPAKHNKKCKFNLYWDSFFSLGDNSSLAANLDPTL</sequence>
<evidence type="ECO:0000313" key="3">
    <source>
        <dbReference type="Proteomes" id="UP001370490"/>
    </source>
</evidence>
<keyword evidence="3" id="KW-1185">Reference proteome</keyword>
<dbReference type="Pfam" id="PF08268">
    <property type="entry name" value="FBA_3"/>
    <property type="match status" value="1"/>
</dbReference>
<dbReference type="SUPFAM" id="SSF81383">
    <property type="entry name" value="F-box domain"/>
    <property type="match status" value="1"/>
</dbReference>
<evidence type="ECO:0000259" key="1">
    <source>
        <dbReference type="SMART" id="SM00256"/>
    </source>
</evidence>
<organism evidence="2 3">
    <name type="scientific">Dillenia turbinata</name>
    <dbReference type="NCBI Taxonomy" id="194707"/>
    <lineage>
        <taxon>Eukaryota</taxon>
        <taxon>Viridiplantae</taxon>
        <taxon>Streptophyta</taxon>
        <taxon>Embryophyta</taxon>
        <taxon>Tracheophyta</taxon>
        <taxon>Spermatophyta</taxon>
        <taxon>Magnoliopsida</taxon>
        <taxon>eudicotyledons</taxon>
        <taxon>Gunneridae</taxon>
        <taxon>Pentapetalae</taxon>
        <taxon>Dilleniales</taxon>
        <taxon>Dilleniaceae</taxon>
        <taxon>Dillenia</taxon>
    </lineage>
</organism>
<feature type="domain" description="F-box" evidence="1">
    <location>
        <begin position="18"/>
        <end position="58"/>
    </location>
</feature>
<dbReference type="EMBL" id="JBAMMX010000016">
    <property type="protein sequence ID" value="KAK6925363.1"/>
    <property type="molecule type" value="Genomic_DNA"/>
</dbReference>
<dbReference type="SMART" id="SM00256">
    <property type="entry name" value="FBOX"/>
    <property type="match status" value="1"/>
</dbReference>
<reference evidence="2 3" key="1">
    <citation type="submission" date="2023-12" db="EMBL/GenBank/DDBJ databases">
        <title>A high-quality genome assembly for Dillenia turbinata (Dilleniales).</title>
        <authorList>
            <person name="Chanderbali A."/>
        </authorList>
    </citation>
    <scope>NUCLEOTIDE SEQUENCE [LARGE SCALE GENOMIC DNA]</scope>
    <source>
        <strain evidence="2">LSX21</strain>
        <tissue evidence="2">Leaf</tissue>
    </source>
</reference>
<dbReference type="Pfam" id="PF00646">
    <property type="entry name" value="F-box"/>
    <property type="match status" value="1"/>
</dbReference>
<dbReference type="Proteomes" id="UP001370490">
    <property type="component" value="Unassembled WGS sequence"/>
</dbReference>
<dbReference type="AlphaFoldDB" id="A0AAN8VCX0"/>
<dbReference type="PANTHER" id="PTHR31111:SF136">
    <property type="entry name" value="F-BOX ASSOCIATED DOMAIN-CONTAINING PROTEIN"/>
    <property type="match status" value="1"/>
</dbReference>
<dbReference type="NCBIfam" id="TIGR01640">
    <property type="entry name" value="F_box_assoc_1"/>
    <property type="match status" value="1"/>
</dbReference>
<dbReference type="Gene3D" id="1.20.1280.50">
    <property type="match status" value="1"/>
</dbReference>
<dbReference type="InterPro" id="IPR036047">
    <property type="entry name" value="F-box-like_dom_sf"/>
</dbReference>
<proteinExistence type="predicted"/>
<dbReference type="InterPro" id="IPR013187">
    <property type="entry name" value="F-box-assoc_dom_typ3"/>
</dbReference>
<gene>
    <name evidence="2" type="ORF">RJ641_009689</name>
</gene>
<dbReference type="PANTHER" id="PTHR31111">
    <property type="entry name" value="BNAA05G37150D PROTEIN-RELATED"/>
    <property type="match status" value="1"/>
</dbReference>
<protein>
    <submittedName>
        <fullName evidence="2">F-box associated domain, type 3</fullName>
    </submittedName>
</protein>
<name>A0AAN8VCX0_9MAGN</name>
<comment type="caution">
    <text evidence="2">The sequence shown here is derived from an EMBL/GenBank/DDBJ whole genome shotgun (WGS) entry which is preliminary data.</text>
</comment>
<dbReference type="InterPro" id="IPR001810">
    <property type="entry name" value="F-box_dom"/>
</dbReference>
<accession>A0AAN8VCX0</accession>
<dbReference type="InterPro" id="IPR017451">
    <property type="entry name" value="F-box-assoc_interact_dom"/>
</dbReference>
<evidence type="ECO:0000313" key="2">
    <source>
        <dbReference type="EMBL" id="KAK6925363.1"/>
    </source>
</evidence>
<dbReference type="CDD" id="cd22157">
    <property type="entry name" value="F-box_AtFBW1-like"/>
    <property type="match status" value="1"/>
</dbReference>